<keyword evidence="5 6" id="KW-0539">Nucleus</keyword>
<reference evidence="7 8" key="1">
    <citation type="submission" date="2016-04" db="EMBL/GenBank/DDBJ databases">
        <title>The genome of Intoshia linei affirms orthonectids as highly simplified spiralians.</title>
        <authorList>
            <person name="Mikhailov K.V."/>
            <person name="Slusarev G.S."/>
            <person name="Nikitin M.A."/>
            <person name="Logacheva M.D."/>
            <person name="Penin A."/>
            <person name="Aleoshin V."/>
            <person name="Panchin Y.V."/>
        </authorList>
    </citation>
    <scope>NUCLEOTIDE SEQUENCE [LARGE SCALE GENOMIC DNA]</scope>
    <source>
        <strain evidence="7">Intl2013</strain>
        <tissue evidence="7">Whole animal</tissue>
    </source>
</reference>
<dbReference type="InterPro" id="IPR037212">
    <property type="entry name" value="Med7/Med21-like"/>
</dbReference>
<evidence type="ECO:0000313" key="8">
    <source>
        <dbReference type="Proteomes" id="UP000078046"/>
    </source>
</evidence>
<evidence type="ECO:0000256" key="2">
    <source>
        <dbReference type="ARBA" id="ARBA00023015"/>
    </source>
</evidence>
<dbReference type="SUPFAM" id="SSF140718">
    <property type="entry name" value="Mediator hinge subcomplex-like"/>
    <property type="match status" value="1"/>
</dbReference>
<gene>
    <name evidence="7" type="ORF">A3Q56_01981</name>
</gene>
<organism evidence="7 8">
    <name type="scientific">Intoshia linei</name>
    <dbReference type="NCBI Taxonomy" id="1819745"/>
    <lineage>
        <taxon>Eukaryota</taxon>
        <taxon>Metazoa</taxon>
        <taxon>Spiralia</taxon>
        <taxon>Lophotrochozoa</taxon>
        <taxon>Mesozoa</taxon>
        <taxon>Orthonectida</taxon>
        <taxon>Rhopaluridae</taxon>
        <taxon>Intoshia</taxon>
    </lineage>
</organism>
<comment type="subcellular location">
    <subcellularLocation>
        <location evidence="1 6">Nucleus</location>
    </subcellularLocation>
</comment>
<dbReference type="InterPro" id="IPR021384">
    <property type="entry name" value="Mediator_Med21"/>
</dbReference>
<sequence>MKDRLSQLAYSTNQLAIMMANSIGLVTENAKPVKFEGYDKHTPLNNDNKTNEDYTKLFSKLITRTANDIETLINSLPDEPGDNQNMTMMTLQSEQADISKKLNQLKVHVEKVHDEVDSNINVVCDLYLLTDKNKN</sequence>
<comment type="subunit">
    <text evidence="6">Component of the Mediator complex.</text>
</comment>
<comment type="function">
    <text evidence="6">Component of the Mediator complex, a coactivator involved in the regulated transcription of nearly all RNA polymerase II-dependent genes. Mediator functions as a bridge to convey information from gene-specific regulatory proteins to the basal RNA polymerase II transcription machinery. Mediator is recruited to promoters by direct interactions with regulatory proteins and serves as a scaffold for the assembly of a functional preinitiation complex with RNA polymerase II and the general transcription factors.</text>
</comment>
<accession>A0A177B7P0</accession>
<dbReference type="Pfam" id="PF11221">
    <property type="entry name" value="Med21"/>
    <property type="match status" value="1"/>
</dbReference>
<keyword evidence="3 6" id="KW-0010">Activator</keyword>
<keyword evidence="2 6" id="KW-0805">Transcription regulation</keyword>
<dbReference type="EMBL" id="LWCA01000168">
    <property type="protein sequence ID" value="OAF70265.1"/>
    <property type="molecule type" value="Genomic_DNA"/>
</dbReference>
<evidence type="ECO:0000313" key="7">
    <source>
        <dbReference type="EMBL" id="OAF70265.1"/>
    </source>
</evidence>
<comment type="caution">
    <text evidence="7">The sequence shown here is derived from an EMBL/GenBank/DDBJ whole genome shotgun (WGS) entry which is preliminary data.</text>
</comment>
<evidence type="ECO:0000256" key="1">
    <source>
        <dbReference type="ARBA" id="ARBA00004123"/>
    </source>
</evidence>
<dbReference type="Gene3D" id="6.10.280.10">
    <property type="entry name" value="Mediator complex, subunit Med21"/>
    <property type="match status" value="1"/>
</dbReference>
<dbReference type="GO" id="GO:0006357">
    <property type="term" value="P:regulation of transcription by RNA polymerase II"/>
    <property type="evidence" value="ECO:0007669"/>
    <property type="project" value="TreeGrafter"/>
</dbReference>
<dbReference type="Proteomes" id="UP000078046">
    <property type="component" value="Unassembled WGS sequence"/>
</dbReference>
<keyword evidence="4 6" id="KW-0804">Transcription</keyword>
<name>A0A177B7P0_9BILA</name>
<proteinExistence type="inferred from homology"/>
<evidence type="ECO:0000256" key="4">
    <source>
        <dbReference type="ARBA" id="ARBA00023163"/>
    </source>
</evidence>
<evidence type="ECO:0000256" key="6">
    <source>
        <dbReference type="RuleBase" id="RU366036"/>
    </source>
</evidence>
<evidence type="ECO:0000256" key="3">
    <source>
        <dbReference type="ARBA" id="ARBA00023159"/>
    </source>
</evidence>
<dbReference type="PANTHER" id="PTHR13381:SF0">
    <property type="entry name" value="MEDIATOR OF RNA POLYMERASE II TRANSCRIPTION SUBUNIT 21"/>
    <property type="match status" value="1"/>
</dbReference>
<dbReference type="GO" id="GO:0003712">
    <property type="term" value="F:transcription coregulator activity"/>
    <property type="evidence" value="ECO:0007669"/>
    <property type="project" value="TreeGrafter"/>
</dbReference>
<dbReference type="GO" id="GO:0016592">
    <property type="term" value="C:mediator complex"/>
    <property type="evidence" value="ECO:0007669"/>
    <property type="project" value="UniProtKB-UniRule"/>
</dbReference>
<keyword evidence="8" id="KW-1185">Reference proteome</keyword>
<comment type="similarity">
    <text evidence="6">Belongs to the Mediator complex subunit 21 family.</text>
</comment>
<dbReference type="AlphaFoldDB" id="A0A177B7P0"/>
<protein>
    <recommendedName>
        <fullName evidence="6">Mediator of RNA polymerase II transcription subunit 21</fullName>
    </recommendedName>
</protein>
<dbReference type="OrthoDB" id="526653at2759"/>
<evidence type="ECO:0000256" key="5">
    <source>
        <dbReference type="ARBA" id="ARBA00023242"/>
    </source>
</evidence>
<dbReference type="PANTHER" id="PTHR13381">
    <property type="entry name" value="RNA POLYMERASE II HOLOENZYME COMPONENT SRB7"/>
    <property type="match status" value="1"/>
</dbReference>